<evidence type="ECO:0000259" key="6">
    <source>
        <dbReference type="Pfam" id="PF10509"/>
    </source>
</evidence>
<keyword evidence="2" id="KW-0547">Nucleotide-binding</keyword>
<dbReference type="InterPro" id="IPR000705">
    <property type="entry name" value="Galactokinase"/>
</dbReference>
<feature type="domain" description="Galactokinase N-terminal" evidence="6">
    <location>
        <begin position="41"/>
        <end position="91"/>
    </location>
</feature>
<evidence type="ECO:0000256" key="2">
    <source>
        <dbReference type="ARBA" id="ARBA00022741"/>
    </source>
</evidence>
<proteinExistence type="inferred from homology"/>
<evidence type="ECO:0000256" key="3">
    <source>
        <dbReference type="ARBA" id="ARBA00022777"/>
    </source>
</evidence>
<reference evidence="7" key="1">
    <citation type="journal article" date="2021" name="PeerJ">
        <title>Extensive microbial diversity within the chicken gut microbiome revealed by metagenomics and culture.</title>
        <authorList>
            <person name="Gilroy R."/>
            <person name="Ravi A."/>
            <person name="Getino M."/>
            <person name="Pursley I."/>
            <person name="Horton D.L."/>
            <person name="Alikhan N.F."/>
            <person name="Baker D."/>
            <person name="Gharbi K."/>
            <person name="Hall N."/>
            <person name="Watson M."/>
            <person name="Adriaenssens E.M."/>
            <person name="Foster-Nyarko E."/>
            <person name="Jarju S."/>
            <person name="Secka A."/>
            <person name="Antonio M."/>
            <person name="Oren A."/>
            <person name="Chaudhuri R.R."/>
            <person name="La Ragione R."/>
            <person name="Hildebrand F."/>
            <person name="Pallen M.J."/>
        </authorList>
    </citation>
    <scope>NUCLEOTIDE SEQUENCE</scope>
    <source>
        <strain evidence="7">421</strain>
    </source>
</reference>
<dbReference type="Gene3D" id="3.30.230.10">
    <property type="match status" value="1"/>
</dbReference>
<dbReference type="InterPro" id="IPR006206">
    <property type="entry name" value="Mevalonate/galactokinase"/>
</dbReference>
<sequence length="426" mass="46125">MKPQEYIAAIQAGVMDEKLKAVYVTDYAVEAQKPRYVRLLNEFIKLFGEDRDVIITSAPGRTEVCGNHTDHNNGKVLAASVNLDAVAVAAKNDEGIVRVKSDGHAMNVVDVSELLPDESEFGHSTAMVRGVVAKIEGMGYQIGGLDCVTASDVIGGSGLSSSAAFEVLLGTTLSYLYNNGVISAVDIAKTAQYSENVFFGKPCGLLDQMASSVGTFVTIDFESTENPKIKKVDFDFSKSGHSLCIVDTGGSHSDLTDDYAAVRAEMESVAKALGKDVLREIDYNDFKAAVPSLFGRVSDRALIRAYHFYRENIRVEKAVAALESNQFDEFKKMINESGRSSYMYNQNVYTPKNPAEQKLSLALCISEEVLGVNGAYRVHGGGFAGTIQAFVPNELLEQYKTAVESVFGKGSCHVLIIRPVGGTRVM</sequence>
<comment type="similarity">
    <text evidence="1">Belongs to the GHMP kinase family. GalK subfamily.</text>
</comment>
<dbReference type="InterPro" id="IPR036554">
    <property type="entry name" value="GHMP_kinase_C_sf"/>
</dbReference>
<dbReference type="InterPro" id="IPR014721">
    <property type="entry name" value="Ribsml_uS5_D2-typ_fold_subgr"/>
</dbReference>
<dbReference type="InterPro" id="IPR020568">
    <property type="entry name" value="Ribosomal_Su5_D2-typ_SF"/>
</dbReference>
<dbReference type="Pfam" id="PF00288">
    <property type="entry name" value="GHMP_kinases_N"/>
    <property type="match status" value="1"/>
</dbReference>
<gene>
    <name evidence="7" type="ORF">IAA48_06390</name>
</gene>
<dbReference type="GO" id="GO:0004335">
    <property type="term" value="F:galactokinase activity"/>
    <property type="evidence" value="ECO:0007669"/>
    <property type="project" value="InterPro"/>
</dbReference>
<accession>A0A9D1REV2</accession>
<keyword evidence="4" id="KW-0067">ATP-binding</keyword>
<dbReference type="AlphaFoldDB" id="A0A9D1REV2"/>
<protein>
    <submittedName>
        <fullName evidence="7">Galactokinase</fullName>
    </submittedName>
</protein>
<comment type="caution">
    <text evidence="7">The sequence shown here is derived from an EMBL/GenBank/DDBJ whole genome shotgun (WGS) entry which is preliminary data.</text>
</comment>
<dbReference type="Proteomes" id="UP000824205">
    <property type="component" value="Unassembled WGS sequence"/>
</dbReference>
<dbReference type="GO" id="GO:0006012">
    <property type="term" value="P:galactose metabolic process"/>
    <property type="evidence" value="ECO:0007669"/>
    <property type="project" value="InterPro"/>
</dbReference>
<dbReference type="PANTHER" id="PTHR10457:SF7">
    <property type="entry name" value="GALACTOKINASE-RELATED"/>
    <property type="match status" value="1"/>
</dbReference>
<dbReference type="InterPro" id="IPR006204">
    <property type="entry name" value="GHMP_kinase_N_dom"/>
</dbReference>
<keyword evidence="3" id="KW-0808">Transferase</keyword>
<dbReference type="Pfam" id="PF10509">
    <property type="entry name" value="GalKase_gal_bdg"/>
    <property type="match status" value="1"/>
</dbReference>
<dbReference type="GO" id="GO:0005829">
    <property type="term" value="C:cytosol"/>
    <property type="evidence" value="ECO:0007669"/>
    <property type="project" value="TreeGrafter"/>
</dbReference>
<organism evidence="7 8">
    <name type="scientific">Candidatus Eubacterium faecipullorum</name>
    <dbReference type="NCBI Taxonomy" id="2838571"/>
    <lineage>
        <taxon>Bacteria</taxon>
        <taxon>Bacillati</taxon>
        <taxon>Bacillota</taxon>
        <taxon>Clostridia</taxon>
        <taxon>Eubacteriales</taxon>
        <taxon>Eubacteriaceae</taxon>
        <taxon>Eubacterium</taxon>
    </lineage>
</organism>
<dbReference type="GO" id="GO:0005524">
    <property type="term" value="F:ATP binding"/>
    <property type="evidence" value="ECO:0007669"/>
    <property type="project" value="UniProtKB-KW"/>
</dbReference>
<evidence type="ECO:0000259" key="5">
    <source>
        <dbReference type="Pfam" id="PF00288"/>
    </source>
</evidence>
<reference evidence="7" key="2">
    <citation type="submission" date="2021-04" db="EMBL/GenBank/DDBJ databases">
        <authorList>
            <person name="Gilroy R."/>
        </authorList>
    </citation>
    <scope>NUCLEOTIDE SEQUENCE</scope>
    <source>
        <strain evidence="7">421</strain>
    </source>
</reference>
<keyword evidence="3" id="KW-0418">Kinase</keyword>
<feature type="domain" description="GHMP kinase N-terminal" evidence="5">
    <location>
        <begin position="130"/>
        <end position="214"/>
    </location>
</feature>
<dbReference type="PRINTS" id="PR00959">
    <property type="entry name" value="MEVGALKINASE"/>
</dbReference>
<dbReference type="PRINTS" id="PR00473">
    <property type="entry name" value="GALCTOKINASE"/>
</dbReference>
<dbReference type="PANTHER" id="PTHR10457">
    <property type="entry name" value="MEVALONATE KINASE/GALACTOKINASE"/>
    <property type="match status" value="1"/>
</dbReference>
<name>A0A9D1REV2_9FIRM</name>
<dbReference type="SUPFAM" id="SSF55060">
    <property type="entry name" value="GHMP Kinase, C-terminal domain"/>
    <property type="match status" value="1"/>
</dbReference>
<evidence type="ECO:0000313" key="8">
    <source>
        <dbReference type="Proteomes" id="UP000824205"/>
    </source>
</evidence>
<dbReference type="PIRSF" id="PIRSF000530">
    <property type="entry name" value="Galactokinase"/>
    <property type="match status" value="1"/>
</dbReference>
<dbReference type="EMBL" id="DXGE01000027">
    <property type="protein sequence ID" value="HIW86110.1"/>
    <property type="molecule type" value="Genomic_DNA"/>
</dbReference>
<evidence type="ECO:0000256" key="4">
    <source>
        <dbReference type="ARBA" id="ARBA00022840"/>
    </source>
</evidence>
<evidence type="ECO:0000313" key="7">
    <source>
        <dbReference type="EMBL" id="HIW86110.1"/>
    </source>
</evidence>
<dbReference type="InterPro" id="IPR019539">
    <property type="entry name" value="GalKase_N"/>
</dbReference>
<dbReference type="SUPFAM" id="SSF54211">
    <property type="entry name" value="Ribosomal protein S5 domain 2-like"/>
    <property type="match status" value="1"/>
</dbReference>
<evidence type="ECO:0000256" key="1">
    <source>
        <dbReference type="ARBA" id="ARBA00006566"/>
    </source>
</evidence>
<dbReference type="Gene3D" id="3.30.70.890">
    <property type="entry name" value="GHMP kinase, C-terminal domain"/>
    <property type="match status" value="1"/>
</dbReference>